<dbReference type="PROSITE" id="PS50995">
    <property type="entry name" value="HTH_MARR_2"/>
    <property type="match status" value="1"/>
</dbReference>
<dbReference type="SMART" id="SM00347">
    <property type="entry name" value="HTH_MARR"/>
    <property type="match status" value="1"/>
</dbReference>
<dbReference type="InterPro" id="IPR036388">
    <property type="entry name" value="WH-like_DNA-bd_sf"/>
</dbReference>
<keyword evidence="2" id="KW-0238">DNA-binding</keyword>
<evidence type="ECO:0000313" key="4">
    <source>
        <dbReference type="EMBL" id="BCO99005.1"/>
    </source>
</evidence>
<protein>
    <submittedName>
        <fullName evidence="4">Uncharacterized protein</fullName>
    </submittedName>
</protein>
<dbReference type="InterPro" id="IPR000835">
    <property type="entry name" value="HTH_MarR-typ"/>
</dbReference>
<dbReference type="Proteomes" id="UP000595205">
    <property type="component" value="Chromosome"/>
</dbReference>
<evidence type="ECO:0000256" key="2">
    <source>
        <dbReference type="ARBA" id="ARBA00023125"/>
    </source>
</evidence>
<gene>
    <name evidence="4" type="ORF">MINTM018_17750</name>
</gene>
<sequence length="162" mass="18506">MRTNQSPIEAIRRADTVKRAPIAFGMFAMFRAFHGYGAELLLDLGLHPGQELILMQLYDRDGQNQTELQQALGLDHSTISRAIKRMQQSDLVARAASDTDRRAKEVWLTDKGAALRKPLERLWMSLEHCAEEAVPPSRRAEFIKTVNKLEQTYGSARRTRER</sequence>
<organism evidence="4 5">
    <name type="scientific">Mycobacterium intracellulare</name>
    <dbReference type="NCBI Taxonomy" id="1767"/>
    <lineage>
        <taxon>Bacteria</taxon>
        <taxon>Bacillati</taxon>
        <taxon>Actinomycetota</taxon>
        <taxon>Actinomycetes</taxon>
        <taxon>Mycobacteriales</taxon>
        <taxon>Mycobacteriaceae</taxon>
        <taxon>Mycobacterium</taxon>
        <taxon>Mycobacterium avium complex (MAC)</taxon>
    </lineage>
</organism>
<proteinExistence type="predicted"/>
<dbReference type="PRINTS" id="PR00598">
    <property type="entry name" value="HTHMARR"/>
</dbReference>
<dbReference type="Pfam" id="PF01047">
    <property type="entry name" value="MarR"/>
    <property type="match status" value="1"/>
</dbReference>
<reference evidence="4 5" key="1">
    <citation type="submission" date="2020-12" db="EMBL/GenBank/DDBJ databases">
        <title>Genome sequence of clinical Mycobacterium intracellulare strains.</title>
        <authorList>
            <person name="Tateishi Y."/>
            <person name="Matsumoto S."/>
            <person name="Fukushima Y."/>
            <person name="Nakajima C."/>
            <person name="Suzuki Y."/>
        </authorList>
    </citation>
    <scope>NUCLEOTIDE SEQUENCE [LARGE SCALE GENOMIC DNA]</scope>
    <source>
        <strain evidence="4 5">M018</strain>
    </source>
</reference>
<evidence type="ECO:0000256" key="3">
    <source>
        <dbReference type="ARBA" id="ARBA00023163"/>
    </source>
</evidence>
<dbReference type="GO" id="GO:0003677">
    <property type="term" value="F:DNA binding"/>
    <property type="evidence" value="ECO:0007669"/>
    <property type="project" value="UniProtKB-KW"/>
</dbReference>
<dbReference type="GO" id="GO:0003700">
    <property type="term" value="F:DNA-binding transcription factor activity"/>
    <property type="evidence" value="ECO:0007669"/>
    <property type="project" value="InterPro"/>
</dbReference>
<dbReference type="AlphaFoldDB" id="X8A384"/>
<dbReference type="SUPFAM" id="SSF46785">
    <property type="entry name" value="Winged helix' DNA-binding domain"/>
    <property type="match status" value="1"/>
</dbReference>
<dbReference type="EMBL" id="AP024255">
    <property type="protein sequence ID" value="BCO99005.1"/>
    <property type="molecule type" value="Genomic_DNA"/>
</dbReference>
<keyword evidence="3" id="KW-0804">Transcription</keyword>
<keyword evidence="1" id="KW-0805">Transcription regulation</keyword>
<evidence type="ECO:0000313" key="5">
    <source>
        <dbReference type="Proteomes" id="UP000595205"/>
    </source>
</evidence>
<dbReference type="PANTHER" id="PTHR42756:SF1">
    <property type="entry name" value="TRANSCRIPTIONAL REPRESSOR OF EMRAB OPERON"/>
    <property type="match status" value="1"/>
</dbReference>
<name>X8A384_MYCIT</name>
<dbReference type="PANTHER" id="PTHR42756">
    <property type="entry name" value="TRANSCRIPTIONAL REGULATOR, MARR"/>
    <property type="match status" value="1"/>
</dbReference>
<dbReference type="Gene3D" id="1.10.10.10">
    <property type="entry name" value="Winged helix-like DNA-binding domain superfamily/Winged helix DNA-binding domain"/>
    <property type="match status" value="1"/>
</dbReference>
<dbReference type="InterPro" id="IPR036390">
    <property type="entry name" value="WH_DNA-bd_sf"/>
</dbReference>
<accession>X8A384</accession>
<evidence type="ECO:0000256" key="1">
    <source>
        <dbReference type="ARBA" id="ARBA00023015"/>
    </source>
</evidence>
<dbReference type="RefSeq" id="WP_051473026.1">
    <property type="nucleotide sequence ID" value="NZ_AP024255.1"/>
</dbReference>